<dbReference type="PATRIC" id="fig|322095.3.peg.98"/>
<keyword evidence="5" id="KW-1185">Reference proteome</keyword>
<evidence type="ECO:0000313" key="4">
    <source>
        <dbReference type="EMBL" id="KXB78572.1"/>
    </source>
</evidence>
<dbReference type="SUPFAM" id="SSF51445">
    <property type="entry name" value="(Trans)glycosidases"/>
    <property type="match status" value="1"/>
</dbReference>
<dbReference type="InterPro" id="IPR052177">
    <property type="entry name" value="Divisome_Glycosyl_Hydrolase"/>
</dbReference>
<feature type="domain" description="Fibronectin type-III" evidence="3">
    <location>
        <begin position="419"/>
        <end position="516"/>
    </location>
</feature>
<dbReference type="OrthoDB" id="9773203at2"/>
<dbReference type="Proteomes" id="UP000070224">
    <property type="component" value="Unassembled WGS sequence"/>
</dbReference>
<proteinExistence type="predicted"/>
<dbReference type="PROSITE" id="PS51257">
    <property type="entry name" value="PROKAR_LIPOPROTEIN"/>
    <property type="match status" value="1"/>
</dbReference>
<dbReference type="PANTHER" id="PTHR43405">
    <property type="entry name" value="GLYCOSYL HYDROLASE DIGH"/>
    <property type="match status" value="1"/>
</dbReference>
<protein>
    <recommendedName>
        <fullName evidence="3">Fibronectin type-III domain-containing protein</fullName>
    </recommendedName>
</protein>
<feature type="signal peptide" evidence="2">
    <location>
        <begin position="1"/>
        <end position="32"/>
    </location>
</feature>
<dbReference type="InterPro" id="IPR003790">
    <property type="entry name" value="GHL10"/>
</dbReference>
<gene>
    <name evidence="4" type="ORF">HMPREF3185_00098</name>
</gene>
<keyword evidence="1 2" id="KW-0732">Signal</keyword>
<organism evidence="4 5">
    <name type="scientific">Porphyromonas somerae</name>
    <dbReference type="NCBI Taxonomy" id="322095"/>
    <lineage>
        <taxon>Bacteria</taxon>
        <taxon>Pseudomonadati</taxon>
        <taxon>Bacteroidota</taxon>
        <taxon>Bacteroidia</taxon>
        <taxon>Bacteroidales</taxon>
        <taxon>Porphyromonadaceae</taxon>
        <taxon>Porphyromonas</taxon>
    </lineage>
</organism>
<dbReference type="InterPro" id="IPR036116">
    <property type="entry name" value="FN3_sf"/>
</dbReference>
<evidence type="ECO:0000259" key="3">
    <source>
        <dbReference type="PROSITE" id="PS50853"/>
    </source>
</evidence>
<accession>A0A134BF48</accession>
<dbReference type="InterPro" id="IPR017853">
    <property type="entry name" value="GH"/>
</dbReference>
<dbReference type="InterPro" id="IPR003961">
    <property type="entry name" value="FN3_dom"/>
</dbReference>
<dbReference type="STRING" id="322095.HMPREF3185_00098"/>
<sequence length="516" mass="59160">MNVRLSLGARGTALLLSAFASLWLLASCGVSARQSRPSDPKQPVKREFRGAWLPTIYRSDYASLSREEARKLLSNRIALLQRLGCNAVIFQVRAEGDAFYKSTHEPWSKYLTGKQGEAPNPSWDPLGFVIDECHSRGIELHAWVNPYRGAGNAEAYLAPNHAAKLSPELFIRHGKQLYMDPGNPQSIRYISTIVRDIVQRYDIDAIHFDDYFYPYPQAGLEFDDEESFSRYGLTAGYRPEQKNEWRRENVNRLIYTIRQTILETKPWVRFGISPFGIYRNEASSREGSKTSGLQTYDDLHADVLHWVRKGWVDYIVPQIYWNIGHQAADYAELTHWWGKHTPQKKAQLYIGQHAARTMDSGQLEEKLALSRRNSSGNSWWSGEDLVKNYKGLGDSLITSYQTYRALLPEVHGALGKTKAPAAISLILEDTNEDGHMILWDDYREPSDPETAFYYAVYAFPEGTRPDISDVRYLMSISTNPYFILPSMERGTTYRYMVTAINRFWQESKPASIRISY</sequence>
<dbReference type="RefSeq" id="WP_060934744.1">
    <property type="nucleotide sequence ID" value="NZ_KQ960410.1"/>
</dbReference>
<evidence type="ECO:0000256" key="2">
    <source>
        <dbReference type="SAM" id="SignalP"/>
    </source>
</evidence>
<evidence type="ECO:0000313" key="5">
    <source>
        <dbReference type="Proteomes" id="UP000070224"/>
    </source>
</evidence>
<dbReference type="Gene3D" id="3.20.20.80">
    <property type="entry name" value="Glycosidases"/>
    <property type="match status" value="1"/>
</dbReference>
<dbReference type="EMBL" id="LSDK01000011">
    <property type="protein sequence ID" value="KXB78572.1"/>
    <property type="molecule type" value="Genomic_DNA"/>
</dbReference>
<dbReference type="AlphaFoldDB" id="A0A134BF48"/>
<name>A0A134BF48_9PORP</name>
<evidence type="ECO:0000256" key="1">
    <source>
        <dbReference type="ARBA" id="ARBA00022729"/>
    </source>
</evidence>
<dbReference type="PROSITE" id="PS50853">
    <property type="entry name" value="FN3"/>
    <property type="match status" value="1"/>
</dbReference>
<dbReference type="Pfam" id="PF02638">
    <property type="entry name" value="GHL10"/>
    <property type="match status" value="1"/>
</dbReference>
<comment type="caution">
    <text evidence="4">The sequence shown here is derived from an EMBL/GenBank/DDBJ whole genome shotgun (WGS) entry which is preliminary data.</text>
</comment>
<feature type="chain" id="PRO_5007462443" description="Fibronectin type-III domain-containing protein" evidence="2">
    <location>
        <begin position="33"/>
        <end position="516"/>
    </location>
</feature>
<dbReference type="PANTHER" id="PTHR43405:SF1">
    <property type="entry name" value="GLYCOSYL HYDROLASE DIGH"/>
    <property type="match status" value="1"/>
</dbReference>
<reference evidence="5" key="1">
    <citation type="submission" date="2016-01" db="EMBL/GenBank/DDBJ databases">
        <authorList>
            <person name="Mitreva M."/>
            <person name="Pepin K.H."/>
            <person name="Mihindukulasuriya K.A."/>
            <person name="Fulton R."/>
            <person name="Fronick C."/>
            <person name="O'Laughlin M."/>
            <person name="Miner T."/>
            <person name="Herter B."/>
            <person name="Rosa B.A."/>
            <person name="Cordes M."/>
            <person name="Tomlinson C."/>
            <person name="Wollam A."/>
            <person name="Palsikar V.B."/>
            <person name="Mardis E.R."/>
            <person name="Wilson R.K."/>
        </authorList>
    </citation>
    <scope>NUCLEOTIDE SEQUENCE [LARGE SCALE GENOMIC DNA]</scope>
    <source>
        <strain evidence="5">KA00683</strain>
    </source>
</reference>
<dbReference type="SUPFAM" id="SSF49265">
    <property type="entry name" value="Fibronectin type III"/>
    <property type="match status" value="1"/>
</dbReference>